<evidence type="ECO:0008006" key="8">
    <source>
        <dbReference type="Google" id="ProtNLM"/>
    </source>
</evidence>
<keyword evidence="7" id="KW-1185">Reference proteome</keyword>
<feature type="transmembrane region" description="Helical" evidence="5">
    <location>
        <begin position="63"/>
        <end position="80"/>
    </location>
</feature>
<evidence type="ECO:0000256" key="3">
    <source>
        <dbReference type="ARBA" id="ARBA00022989"/>
    </source>
</evidence>
<accession>A0A918N403</accession>
<dbReference type="InterPro" id="IPR006603">
    <property type="entry name" value="PQ-loop_rpt"/>
</dbReference>
<evidence type="ECO:0000313" key="6">
    <source>
        <dbReference type="EMBL" id="GGX18472.1"/>
    </source>
</evidence>
<evidence type="ECO:0000256" key="2">
    <source>
        <dbReference type="ARBA" id="ARBA00022692"/>
    </source>
</evidence>
<keyword evidence="4 5" id="KW-0472">Membrane</keyword>
<evidence type="ECO:0000256" key="5">
    <source>
        <dbReference type="SAM" id="Phobius"/>
    </source>
</evidence>
<organism evidence="6 7">
    <name type="scientific">Aquimarina muelleri</name>
    <dbReference type="NCBI Taxonomy" id="279356"/>
    <lineage>
        <taxon>Bacteria</taxon>
        <taxon>Pseudomonadati</taxon>
        <taxon>Bacteroidota</taxon>
        <taxon>Flavobacteriia</taxon>
        <taxon>Flavobacteriales</taxon>
        <taxon>Flavobacteriaceae</taxon>
        <taxon>Aquimarina</taxon>
    </lineage>
</organism>
<evidence type="ECO:0000256" key="1">
    <source>
        <dbReference type="ARBA" id="ARBA00004141"/>
    </source>
</evidence>
<dbReference type="RefSeq" id="WP_027412600.1">
    <property type="nucleotide sequence ID" value="NZ_BMWS01000012.1"/>
</dbReference>
<name>A0A918N403_9FLAO</name>
<dbReference type="AlphaFoldDB" id="A0A918N403"/>
<dbReference type="GO" id="GO:0016020">
    <property type="term" value="C:membrane"/>
    <property type="evidence" value="ECO:0007669"/>
    <property type="project" value="UniProtKB-SubCell"/>
</dbReference>
<feature type="transmembrane region" description="Helical" evidence="5">
    <location>
        <begin position="6"/>
        <end position="25"/>
    </location>
</feature>
<protein>
    <recommendedName>
        <fullName evidence="8">MtN3 and saliva related transmembrane protein</fullName>
    </recommendedName>
</protein>
<sequence>MVDLVEIIGFVAATLTTIAFLPQVYKTWKTKSTEGLSSSMLFALLFGMLGWLIYGLLIYSLPIIFANTITLVSMFVLVYFKYRYKK</sequence>
<keyword evidence="2 5" id="KW-0812">Transmembrane</keyword>
<gene>
    <name evidence="6" type="ORF">GCM10007384_19770</name>
</gene>
<keyword evidence="3 5" id="KW-1133">Transmembrane helix</keyword>
<dbReference type="Gene3D" id="1.20.1280.290">
    <property type="match status" value="1"/>
</dbReference>
<evidence type="ECO:0000256" key="4">
    <source>
        <dbReference type="ARBA" id="ARBA00023136"/>
    </source>
</evidence>
<evidence type="ECO:0000313" key="7">
    <source>
        <dbReference type="Proteomes" id="UP000601108"/>
    </source>
</evidence>
<dbReference type="SMART" id="SM00679">
    <property type="entry name" value="CTNS"/>
    <property type="match status" value="1"/>
</dbReference>
<dbReference type="EMBL" id="BMWS01000012">
    <property type="protein sequence ID" value="GGX18472.1"/>
    <property type="molecule type" value="Genomic_DNA"/>
</dbReference>
<comment type="caution">
    <text evidence="6">The sequence shown here is derived from an EMBL/GenBank/DDBJ whole genome shotgun (WGS) entry which is preliminary data.</text>
</comment>
<reference evidence="6 7" key="1">
    <citation type="journal article" date="2014" name="Int. J. Syst. Evol. Microbiol.">
        <title>Complete genome sequence of Corynebacterium casei LMG S-19264T (=DSM 44701T), isolated from a smear-ripened cheese.</title>
        <authorList>
            <consortium name="US DOE Joint Genome Institute (JGI-PGF)"/>
            <person name="Walter F."/>
            <person name="Albersmeier A."/>
            <person name="Kalinowski J."/>
            <person name="Ruckert C."/>
        </authorList>
    </citation>
    <scope>NUCLEOTIDE SEQUENCE [LARGE SCALE GENOMIC DNA]</scope>
    <source>
        <strain evidence="6 7">KCTC 12285</strain>
    </source>
</reference>
<dbReference type="NCBIfam" id="NF037968">
    <property type="entry name" value="SemiSWEET_2"/>
    <property type="match status" value="1"/>
</dbReference>
<dbReference type="GO" id="GO:0051119">
    <property type="term" value="F:sugar transmembrane transporter activity"/>
    <property type="evidence" value="ECO:0007669"/>
    <property type="project" value="InterPro"/>
</dbReference>
<proteinExistence type="predicted"/>
<dbReference type="Pfam" id="PF04193">
    <property type="entry name" value="PQ-loop"/>
    <property type="match status" value="1"/>
</dbReference>
<feature type="transmembrane region" description="Helical" evidence="5">
    <location>
        <begin position="37"/>
        <end position="57"/>
    </location>
</feature>
<dbReference type="Proteomes" id="UP000601108">
    <property type="component" value="Unassembled WGS sequence"/>
</dbReference>
<dbReference type="InterPro" id="IPR047662">
    <property type="entry name" value="SemiSWEET"/>
</dbReference>
<comment type="subcellular location">
    <subcellularLocation>
        <location evidence="1">Membrane</location>
        <topology evidence="1">Multi-pass membrane protein</topology>
    </subcellularLocation>
</comment>